<comment type="caution">
    <text evidence="1">The sequence shown here is derived from an EMBL/GenBank/DDBJ whole genome shotgun (WGS) entry which is preliminary data.</text>
</comment>
<protein>
    <submittedName>
        <fullName evidence="1">Uncharacterized protein</fullName>
    </submittedName>
</protein>
<accession>A0A7W6A254</accession>
<evidence type="ECO:0000313" key="2">
    <source>
        <dbReference type="Proteomes" id="UP000562395"/>
    </source>
</evidence>
<dbReference type="EMBL" id="JACICY010000024">
    <property type="protein sequence ID" value="MBB3862814.1"/>
    <property type="molecule type" value="Genomic_DNA"/>
</dbReference>
<dbReference type="InterPro" id="IPR036388">
    <property type="entry name" value="WH-like_DNA-bd_sf"/>
</dbReference>
<keyword evidence="2" id="KW-1185">Reference proteome</keyword>
<name>A0A7W6A254_9SPHN</name>
<evidence type="ECO:0000313" key="1">
    <source>
        <dbReference type="EMBL" id="MBB3862814.1"/>
    </source>
</evidence>
<proteinExistence type="predicted"/>
<dbReference type="Proteomes" id="UP000562395">
    <property type="component" value="Unassembled WGS sequence"/>
</dbReference>
<dbReference type="Gene3D" id="1.10.10.10">
    <property type="entry name" value="Winged helix-like DNA-binding domain superfamily/Winged helix DNA-binding domain"/>
    <property type="match status" value="1"/>
</dbReference>
<organism evidence="1 2">
    <name type="scientific">Novosphingobium hassiacum</name>
    <dbReference type="NCBI Taxonomy" id="173676"/>
    <lineage>
        <taxon>Bacteria</taxon>
        <taxon>Pseudomonadati</taxon>
        <taxon>Pseudomonadota</taxon>
        <taxon>Alphaproteobacteria</taxon>
        <taxon>Sphingomonadales</taxon>
        <taxon>Sphingomonadaceae</taxon>
        <taxon>Novosphingobium</taxon>
    </lineage>
</organism>
<dbReference type="RefSeq" id="WP_183615241.1">
    <property type="nucleotide sequence ID" value="NZ_JACICY010000024.1"/>
</dbReference>
<dbReference type="AlphaFoldDB" id="A0A7W6A254"/>
<sequence length="259" mass="29030">MARTLQKTGANGPLVRPDDVETQIDAALTLPHQPLRARLDITDPQDADHLRSETLVHLVRHGRRTGDQGLISLVLPVLLARCEANLIVKVPDGQLPEAATVREDILGEFSEMFASDGTGKNPDELDFYECKFNRAFRFFRIDVVRRETGRLKLVAQMPEPDQDGEPEPHDDVFARVSEVFRSPATQDGDVFRSELHDAILELPPDERDAVILVHALGYQEESDDPAEETAATRCDCTGRTIRNRLTRAATKLARFKEDL</sequence>
<gene>
    <name evidence="1" type="ORF">GGQ88_004117</name>
</gene>
<reference evidence="1 2" key="1">
    <citation type="submission" date="2020-08" db="EMBL/GenBank/DDBJ databases">
        <title>Genomic Encyclopedia of Type Strains, Phase IV (KMG-IV): sequencing the most valuable type-strain genomes for metagenomic binning, comparative biology and taxonomic classification.</title>
        <authorList>
            <person name="Goeker M."/>
        </authorList>
    </citation>
    <scope>NUCLEOTIDE SEQUENCE [LARGE SCALE GENOMIC DNA]</scope>
    <source>
        <strain evidence="1 2">DSM 14552</strain>
    </source>
</reference>